<name>A0AAW1M330_SAPOF</name>
<dbReference type="EMBL" id="JBDFQZ010000003">
    <property type="protein sequence ID" value="KAK9740826.1"/>
    <property type="molecule type" value="Genomic_DNA"/>
</dbReference>
<gene>
    <name evidence="1" type="ORF">RND81_03G063300</name>
</gene>
<evidence type="ECO:0000313" key="2">
    <source>
        <dbReference type="Proteomes" id="UP001443914"/>
    </source>
</evidence>
<sequence length="89" mass="10745">MVFWRVSKSEEGEIWRCIAETFYYEKFAKRGGYGGKRCERLDFQKKVGTKYESLYDITWTVLGSTMMVEDMDQVRELWTKFFMQHLQSC</sequence>
<protein>
    <submittedName>
        <fullName evidence="1">Uncharacterized protein</fullName>
    </submittedName>
</protein>
<dbReference type="AlphaFoldDB" id="A0AAW1M330"/>
<accession>A0AAW1M330</accession>
<evidence type="ECO:0000313" key="1">
    <source>
        <dbReference type="EMBL" id="KAK9740826.1"/>
    </source>
</evidence>
<proteinExistence type="predicted"/>
<dbReference type="Proteomes" id="UP001443914">
    <property type="component" value="Unassembled WGS sequence"/>
</dbReference>
<keyword evidence="2" id="KW-1185">Reference proteome</keyword>
<comment type="caution">
    <text evidence="1">The sequence shown here is derived from an EMBL/GenBank/DDBJ whole genome shotgun (WGS) entry which is preliminary data.</text>
</comment>
<reference evidence="1" key="1">
    <citation type="submission" date="2024-03" db="EMBL/GenBank/DDBJ databases">
        <title>WGS assembly of Saponaria officinalis var. Norfolk2.</title>
        <authorList>
            <person name="Jenkins J."/>
            <person name="Shu S."/>
            <person name="Grimwood J."/>
            <person name="Barry K."/>
            <person name="Goodstein D."/>
            <person name="Schmutz J."/>
            <person name="Leebens-Mack J."/>
            <person name="Osbourn A."/>
        </authorList>
    </citation>
    <scope>NUCLEOTIDE SEQUENCE [LARGE SCALE GENOMIC DNA]</scope>
    <source>
        <strain evidence="1">JIC</strain>
    </source>
</reference>
<organism evidence="1 2">
    <name type="scientific">Saponaria officinalis</name>
    <name type="common">Common soapwort</name>
    <name type="synonym">Lychnis saponaria</name>
    <dbReference type="NCBI Taxonomy" id="3572"/>
    <lineage>
        <taxon>Eukaryota</taxon>
        <taxon>Viridiplantae</taxon>
        <taxon>Streptophyta</taxon>
        <taxon>Embryophyta</taxon>
        <taxon>Tracheophyta</taxon>
        <taxon>Spermatophyta</taxon>
        <taxon>Magnoliopsida</taxon>
        <taxon>eudicotyledons</taxon>
        <taxon>Gunneridae</taxon>
        <taxon>Pentapetalae</taxon>
        <taxon>Caryophyllales</taxon>
        <taxon>Caryophyllaceae</taxon>
        <taxon>Caryophylleae</taxon>
        <taxon>Saponaria</taxon>
    </lineage>
</organism>